<keyword evidence="5" id="KW-0596">Phosphopantetheine</keyword>
<comment type="caution">
    <text evidence="7">The sequence shown here is derived from an EMBL/GenBank/DDBJ whole genome shotgun (WGS) entry which is preliminary data.</text>
</comment>
<comment type="catalytic activity">
    <reaction evidence="4">
        <text>isochorismate + H2O = (2S,3S)-2,3-dihydroxy-2,3-dihydrobenzoate + pyruvate</text>
        <dbReference type="Rhea" id="RHEA:11112"/>
        <dbReference type="ChEBI" id="CHEBI:15361"/>
        <dbReference type="ChEBI" id="CHEBI:15377"/>
        <dbReference type="ChEBI" id="CHEBI:29780"/>
        <dbReference type="ChEBI" id="CHEBI:58764"/>
        <dbReference type="EC" id="3.3.2.1"/>
    </reaction>
</comment>
<dbReference type="Proteomes" id="UP000257039">
    <property type="component" value="Unassembled WGS sequence"/>
</dbReference>
<dbReference type="InterPro" id="IPR050272">
    <property type="entry name" value="Isochorismatase-like_hydrls"/>
</dbReference>
<dbReference type="RefSeq" id="WP_094787242.1">
    <property type="nucleotide sequence ID" value="NZ_NDXW01000001.1"/>
</dbReference>
<feature type="domain" description="Carrier" evidence="6">
    <location>
        <begin position="243"/>
        <end position="316"/>
    </location>
</feature>
<dbReference type="Pfam" id="PF00550">
    <property type="entry name" value="PP-binding"/>
    <property type="match status" value="1"/>
</dbReference>
<dbReference type="PIRSF" id="PIRSF001111">
    <property type="entry name" value="Isochorismatase"/>
    <property type="match status" value="1"/>
</dbReference>
<dbReference type="InterPro" id="IPR000868">
    <property type="entry name" value="Isochorismatase-like_dom"/>
</dbReference>
<dbReference type="InterPro" id="IPR036736">
    <property type="entry name" value="ACP-like_sf"/>
</dbReference>
<accession>A0A4P9VPQ0</accession>
<keyword evidence="8" id="KW-1185">Reference proteome</keyword>
<dbReference type="EC" id="3.3.2.1" evidence="2"/>
<organism evidence="7 8">
    <name type="scientific">Zooshikella ganghwensis</name>
    <dbReference type="NCBI Taxonomy" id="202772"/>
    <lineage>
        <taxon>Bacteria</taxon>
        <taxon>Pseudomonadati</taxon>
        <taxon>Pseudomonadota</taxon>
        <taxon>Gammaproteobacteria</taxon>
        <taxon>Oceanospirillales</taxon>
        <taxon>Zooshikellaceae</taxon>
        <taxon>Zooshikella</taxon>
    </lineage>
</organism>
<name>A0A4P9VPQ0_9GAMM</name>
<feature type="modified residue" description="O-(pantetheine 4'-phosphoryl)serine" evidence="5">
    <location>
        <position position="277"/>
    </location>
</feature>
<dbReference type="Gene3D" id="3.40.50.850">
    <property type="entry name" value="Isochorismatase-like"/>
    <property type="match status" value="1"/>
</dbReference>
<reference evidence="7 8" key="1">
    <citation type="submission" date="2017-04" db="EMBL/GenBank/DDBJ databases">
        <title>Draft genome sequence of Zooshikella ganghwensis VG4 isolated from Red Sea sediments.</title>
        <authorList>
            <person name="Rehman Z."/>
            <person name="Alam I."/>
            <person name="Kamau A."/>
            <person name="Bajic V."/>
            <person name="Leiknes T."/>
        </authorList>
    </citation>
    <scope>NUCLEOTIDE SEQUENCE [LARGE SCALE GENOMIC DNA]</scope>
    <source>
        <strain evidence="7 8">VG4</strain>
    </source>
</reference>
<evidence type="ECO:0000256" key="5">
    <source>
        <dbReference type="PIRSR" id="PIRSR001111-50"/>
    </source>
</evidence>
<keyword evidence="5" id="KW-0597">Phosphoprotein</keyword>
<dbReference type="PRINTS" id="PR01398">
    <property type="entry name" value="ISCHRISMTASE"/>
</dbReference>
<comment type="pathway">
    <text evidence="1">Siderophore biosynthesis.</text>
</comment>
<evidence type="ECO:0000256" key="2">
    <source>
        <dbReference type="ARBA" id="ARBA00012100"/>
    </source>
</evidence>
<comment type="cofactor">
    <cofactor evidence="5">
        <name>pantetheine 4'-phosphate</name>
        <dbReference type="ChEBI" id="CHEBI:47942"/>
    </cofactor>
    <text evidence="5">Binds 1 phosphopantetheine covalently.</text>
</comment>
<sequence>MAIPRISSYEIPSQDCFNANKVKWTVDPRRAVLLVHDMQQYFLDFYGDNSSLIATVIEHVQHIKQQLKTLGVPVYYSAQPGNQTPQQRALLTDFWGKGLADDPDQTAIINELAPEADDHVLTKWRYSAFQRTDLLQQMREQGRDQLIICGVYAHIGCQLTAADAFMNDIQAFFVTDAIADFSYDEHLNAVNYVAQRCGFTLSTASLLDSLIENSIDHTTDDVHNARPHNISTLVHSAQQKSPVKTVVNWQQQVATWLDVELDELAPDDNLIELGLDSIRVMTLLEQWQQQGVKTTLLDLAENPTLAGWEQLVTGSKAASV</sequence>
<dbReference type="EMBL" id="NDXW01000001">
    <property type="protein sequence ID" value="RDH44022.1"/>
    <property type="molecule type" value="Genomic_DNA"/>
</dbReference>
<dbReference type="SUPFAM" id="SSF52499">
    <property type="entry name" value="Isochorismatase-like hydrolases"/>
    <property type="match status" value="1"/>
</dbReference>
<dbReference type="PANTHER" id="PTHR43540:SF3">
    <property type="entry name" value="ENTEROBACTIN SYNTHASE COMPONENT B"/>
    <property type="match status" value="1"/>
</dbReference>
<evidence type="ECO:0000313" key="7">
    <source>
        <dbReference type="EMBL" id="RDH44022.1"/>
    </source>
</evidence>
<dbReference type="PANTHER" id="PTHR43540">
    <property type="entry name" value="PEROXYUREIDOACRYLATE/UREIDOACRYLATE AMIDOHYDROLASE-RELATED"/>
    <property type="match status" value="1"/>
</dbReference>
<protein>
    <recommendedName>
        <fullName evidence="2">isochorismatase</fullName>
        <ecNumber evidence="2">3.3.2.1</ecNumber>
    </recommendedName>
</protein>
<evidence type="ECO:0000256" key="1">
    <source>
        <dbReference type="ARBA" id="ARBA00004924"/>
    </source>
</evidence>
<dbReference type="SUPFAM" id="SSF47336">
    <property type="entry name" value="ACP-like"/>
    <property type="match status" value="1"/>
</dbReference>
<evidence type="ECO:0000256" key="4">
    <source>
        <dbReference type="ARBA" id="ARBA00048590"/>
    </source>
</evidence>
<evidence type="ECO:0000256" key="3">
    <source>
        <dbReference type="ARBA" id="ARBA00022801"/>
    </source>
</evidence>
<dbReference type="PROSITE" id="PS50075">
    <property type="entry name" value="CARRIER"/>
    <property type="match status" value="1"/>
</dbReference>
<dbReference type="Pfam" id="PF00857">
    <property type="entry name" value="Isochorismatase"/>
    <property type="match status" value="1"/>
</dbReference>
<dbReference type="InterPro" id="IPR036380">
    <property type="entry name" value="Isochorismatase-like_sf"/>
</dbReference>
<dbReference type="AlphaFoldDB" id="A0A4P9VPQ0"/>
<dbReference type="InterPro" id="IPR009081">
    <property type="entry name" value="PP-bd_ACP"/>
</dbReference>
<keyword evidence="3" id="KW-0378">Hydrolase</keyword>
<dbReference type="Gene3D" id="1.10.1200.10">
    <property type="entry name" value="ACP-like"/>
    <property type="match status" value="1"/>
</dbReference>
<proteinExistence type="predicted"/>
<evidence type="ECO:0000313" key="8">
    <source>
        <dbReference type="Proteomes" id="UP000257039"/>
    </source>
</evidence>
<dbReference type="InterPro" id="IPR016291">
    <property type="entry name" value="Isochorismatase"/>
</dbReference>
<evidence type="ECO:0000259" key="6">
    <source>
        <dbReference type="PROSITE" id="PS50075"/>
    </source>
</evidence>
<dbReference type="GO" id="GO:0008908">
    <property type="term" value="F:isochorismatase activity"/>
    <property type="evidence" value="ECO:0007669"/>
    <property type="project" value="UniProtKB-EC"/>
</dbReference>
<gene>
    <name evidence="7" type="ORF">B9G39_11510</name>
</gene>